<evidence type="ECO:0000313" key="2">
    <source>
        <dbReference type="EMBL" id="MFK4447483.1"/>
    </source>
</evidence>
<proteinExistence type="predicted"/>
<keyword evidence="1" id="KW-1133">Transmembrane helix</keyword>
<comment type="caution">
    <text evidence="2">The sequence shown here is derived from an EMBL/GenBank/DDBJ whole genome shotgun (WGS) entry which is preliminary data.</text>
</comment>
<reference evidence="2 3" key="1">
    <citation type="submission" date="2024-10" db="EMBL/GenBank/DDBJ databases">
        <authorList>
            <person name="Deangelis K."/>
            <person name="Huntemann M."/>
            <person name="Clum A."/>
            <person name="Wang J."/>
            <person name="Palaniappan K."/>
            <person name="Ritter S."/>
            <person name="Chen I.-M."/>
            <person name="Stamatis D."/>
            <person name="Reddy T."/>
            <person name="O'Malley R."/>
            <person name="Daum C."/>
            <person name="Ng V."/>
            <person name="Ivanova N."/>
            <person name="Kyrpides N."/>
            <person name="Woyke T."/>
        </authorList>
    </citation>
    <scope>NUCLEOTIDE SEQUENCE [LARGE SCALE GENOMIC DNA]</scope>
    <source>
        <strain evidence="2 3">GAS97</strain>
    </source>
</reference>
<name>A0ABW8MUT4_9BURK</name>
<gene>
    <name evidence="2" type="ORF">ABH943_007519</name>
</gene>
<feature type="transmembrane region" description="Helical" evidence="1">
    <location>
        <begin position="6"/>
        <end position="27"/>
    </location>
</feature>
<keyword evidence="1" id="KW-0472">Membrane</keyword>
<dbReference type="Proteomes" id="UP001620514">
    <property type="component" value="Unassembled WGS sequence"/>
</dbReference>
<evidence type="ECO:0000313" key="3">
    <source>
        <dbReference type="Proteomes" id="UP001620514"/>
    </source>
</evidence>
<reference evidence="2 3" key="2">
    <citation type="submission" date="2024-11" db="EMBL/GenBank/DDBJ databases">
        <title>Using genomics to understand microbial adaptation to soil warming.</title>
        <authorList>
            <person name="Deangelis K.M. PhD."/>
        </authorList>
    </citation>
    <scope>NUCLEOTIDE SEQUENCE [LARGE SCALE GENOMIC DNA]</scope>
    <source>
        <strain evidence="2 3">GAS97</strain>
    </source>
</reference>
<evidence type="ECO:0000256" key="1">
    <source>
        <dbReference type="SAM" id="Phobius"/>
    </source>
</evidence>
<keyword evidence="3" id="KW-1185">Reference proteome</keyword>
<dbReference type="EMBL" id="JBIYDN010000035">
    <property type="protein sequence ID" value="MFK4447483.1"/>
    <property type="molecule type" value="Genomic_DNA"/>
</dbReference>
<protein>
    <submittedName>
        <fullName evidence="2">Uncharacterized protein</fullName>
    </submittedName>
</protein>
<accession>A0ABW8MUT4</accession>
<sequence>MVDRTFSADYLVGVTVAITDVAALVLVGNPRIYADRGVL</sequence>
<keyword evidence="1" id="KW-0812">Transmembrane</keyword>
<organism evidence="2 3">
    <name type="scientific">Caballeronia udeis</name>
    <dbReference type="NCBI Taxonomy" id="1232866"/>
    <lineage>
        <taxon>Bacteria</taxon>
        <taxon>Pseudomonadati</taxon>
        <taxon>Pseudomonadota</taxon>
        <taxon>Betaproteobacteria</taxon>
        <taxon>Burkholderiales</taxon>
        <taxon>Burkholderiaceae</taxon>
        <taxon>Caballeronia</taxon>
    </lineage>
</organism>